<accession>A0ABW7MPT6</accession>
<dbReference type="EMBL" id="JBAWKC010000002">
    <property type="protein sequence ID" value="MFH6768858.1"/>
    <property type="molecule type" value="Genomic_DNA"/>
</dbReference>
<protein>
    <submittedName>
        <fullName evidence="2">DUF2202 domain-containing protein</fullName>
    </submittedName>
</protein>
<dbReference type="SUPFAM" id="SSF47240">
    <property type="entry name" value="Ferritin-like"/>
    <property type="match status" value="1"/>
</dbReference>
<keyword evidence="3" id="KW-1185">Reference proteome</keyword>
<dbReference type="PROSITE" id="PS51257">
    <property type="entry name" value="PROKAR_LIPOPROTEIN"/>
    <property type="match status" value="1"/>
</dbReference>
<dbReference type="InterPro" id="IPR012347">
    <property type="entry name" value="Ferritin-like"/>
</dbReference>
<evidence type="ECO:0000259" key="1">
    <source>
        <dbReference type="Pfam" id="PF09968"/>
    </source>
</evidence>
<feature type="domain" description="DUF2202" evidence="1">
    <location>
        <begin position="46"/>
        <end position="202"/>
    </location>
</feature>
<comment type="caution">
    <text evidence="2">The sequence shown here is derived from an EMBL/GenBank/DDBJ whole genome shotgun (WGS) entry which is preliminary data.</text>
</comment>
<sequence length="210" mass="23754">MKILSTLKTVKILIVIGSISFMTSCSDSNNDNNQSINTIELSVTDTEALLFMLEEEKLARDTYEFLDSEWGLIQFANIKISEQSHMDAIITLLEQSKTPYTILPYGEFDDDHLQDYYNQFVENGQLSQANALQIGATIEDLDIVDLQEFINHVESTSVIEVFESLKCGSGNHLRSFVSSIELIGDTYTAQFLTEDEYNLILSQTHENCIL</sequence>
<gene>
    <name evidence="2" type="ORF">V8G56_08930</name>
</gene>
<dbReference type="RefSeq" id="WP_395438105.1">
    <property type="nucleotide sequence ID" value="NZ_JBAWKC010000002.1"/>
</dbReference>
<dbReference type="InterPro" id="IPR009078">
    <property type="entry name" value="Ferritin-like_SF"/>
</dbReference>
<evidence type="ECO:0000313" key="3">
    <source>
        <dbReference type="Proteomes" id="UP001610104"/>
    </source>
</evidence>
<name>A0ABW7MPT6_9FLAO</name>
<proteinExistence type="predicted"/>
<evidence type="ECO:0000313" key="2">
    <source>
        <dbReference type="EMBL" id="MFH6768858.1"/>
    </source>
</evidence>
<dbReference type="CDD" id="cd01048">
    <property type="entry name" value="Ferritin_like_AB2"/>
    <property type="match status" value="1"/>
</dbReference>
<reference evidence="2 3" key="1">
    <citation type="submission" date="2024-02" db="EMBL/GenBank/DDBJ databases">
        <title>A Gaetbulibacter species isolated from tidal flats and genomic insights of their niches.</title>
        <authorList>
            <person name="Ye Y."/>
        </authorList>
    </citation>
    <scope>NUCLEOTIDE SEQUENCE [LARGE SCALE GENOMIC DNA]</scope>
    <source>
        <strain evidence="2 3">KEM-8</strain>
    </source>
</reference>
<dbReference type="InterPro" id="IPR019243">
    <property type="entry name" value="DUF2202"/>
</dbReference>
<dbReference type="Pfam" id="PF09968">
    <property type="entry name" value="DUF2202"/>
    <property type="match status" value="1"/>
</dbReference>
<organism evidence="2 3">
    <name type="scientific">Gaetbulibacter aquiaggeris</name>
    <dbReference type="NCBI Taxonomy" id="1735373"/>
    <lineage>
        <taxon>Bacteria</taxon>
        <taxon>Pseudomonadati</taxon>
        <taxon>Bacteroidota</taxon>
        <taxon>Flavobacteriia</taxon>
        <taxon>Flavobacteriales</taxon>
        <taxon>Flavobacteriaceae</taxon>
        <taxon>Gaetbulibacter</taxon>
    </lineage>
</organism>
<dbReference type="Gene3D" id="1.20.1260.10">
    <property type="match status" value="1"/>
</dbReference>
<dbReference type="Proteomes" id="UP001610104">
    <property type="component" value="Unassembled WGS sequence"/>
</dbReference>